<dbReference type="SMART" id="SM00228">
    <property type="entry name" value="PDZ"/>
    <property type="match status" value="1"/>
</dbReference>
<dbReference type="InterPro" id="IPR036034">
    <property type="entry name" value="PDZ_sf"/>
</dbReference>
<dbReference type="InterPro" id="IPR041489">
    <property type="entry name" value="PDZ_6"/>
</dbReference>
<dbReference type="SMART" id="SM00245">
    <property type="entry name" value="TSPc"/>
    <property type="match status" value="1"/>
</dbReference>
<proteinExistence type="inferred from homology"/>
<dbReference type="FunFam" id="2.30.42.10:FF:000063">
    <property type="entry name" value="Peptidase, S41 family"/>
    <property type="match status" value="1"/>
</dbReference>
<dbReference type="GO" id="GO:0030288">
    <property type="term" value="C:outer membrane-bounded periplasmic space"/>
    <property type="evidence" value="ECO:0007669"/>
    <property type="project" value="TreeGrafter"/>
</dbReference>
<dbReference type="CDD" id="cd07560">
    <property type="entry name" value="Peptidase_S41_CPP"/>
    <property type="match status" value="1"/>
</dbReference>
<dbReference type="Pfam" id="PF03572">
    <property type="entry name" value="Peptidase_S41"/>
    <property type="match status" value="1"/>
</dbReference>
<keyword evidence="4" id="KW-0720">Serine protease</keyword>
<dbReference type="GO" id="GO:0004175">
    <property type="term" value="F:endopeptidase activity"/>
    <property type="evidence" value="ECO:0007669"/>
    <property type="project" value="TreeGrafter"/>
</dbReference>
<feature type="domain" description="PDZ" evidence="5">
    <location>
        <begin position="87"/>
        <end position="164"/>
    </location>
</feature>
<dbReference type="SUPFAM" id="SSF52096">
    <property type="entry name" value="ClpP/crotonase"/>
    <property type="match status" value="1"/>
</dbReference>
<organism evidence="6">
    <name type="scientific">marine sediment metagenome</name>
    <dbReference type="NCBI Taxonomy" id="412755"/>
    <lineage>
        <taxon>unclassified sequences</taxon>
        <taxon>metagenomes</taxon>
        <taxon>ecological metagenomes</taxon>
    </lineage>
</organism>
<evidence type="ECO:0000313" key="6">
    <source>
        <dbReference type="EMBL" id="GAF68810.1"/>
    </source>
</evidence>
<sequence>MKRYHLLITAALVVVFGLGVVAATDLFRSISTNLRTYNNVVKHLLSEYVDEIDSDELISTSIRGMLDGLDPYTVFIQEEAQSSVGILTRGKYGGVGIRLSVRNDTLTVIAPMEGTPAYRAGVRPGDKIIKIDHESSLDIRTDEAARMIRGKPGTKVTLTFKRHGEKDPLDITLIREEIDVNDMPYYGVDDGIGYVRISRFSLDTAKEFRNAVKELHGQGLDGLVVDLRDNPGGLLQDAAVMVDALVEPGLLIVETRGRTKKMTHKYRSENVPALNPETPLVILVNQGSASASEIVAGAIQDLDRGVIVGEPTFGKGLVQSIFQVGKNTSLKLTTAKYYIPSGRLIQKEDYLDNGVFTDGLDKRDSLFVTRGGRAVHGGGGILPDVELDS</sequence>
<dbReference type="NCBIfam" id="TIGR00225">
    <property type="entry name" value="prc"/>
    <property type="match status" value="1"/>
</dbReference>
<dbReference type="Pfam" id="PF17820">
    <property type="entry name" value="PDZ_6"/>
    <property type="match status" value="1"/>
</dbReference>
<evidence type="ECO:0000256" key="2">
    <source>
        <dbReference type="ARBA" id="ARBA00022670"/>
    </source>
</evidence>
<evidence type="ECO:0000256" key="4">
    <source>
        <dbReference type="ARBA" id="ARBA00022825"/>
    </source>
</evidence>
<evidence type="ECO:0000256" key="3">
    <source>
        <dbReference type="ARBA" id="ARBA00022801"/>
    </source>
</evidence>
<dbReference type="InterPro" id="IPR004447">
    <property type="entry name" value="Peptidase_S41A"/>
</dbReference>
<evidence type="ECO:0000256" key="1">
    <source>
        <dbReference type="ARBA" id="ARBA00009179"/>
    </source>
</evidence>
<dbReference type="AlphaFoldDB" id="X0SYB8"/>
<dbReference type="EMBL" id="BARS01005128">
    <property type="protein sequence ID" value="GAF68810.1"/>
    <property type="molecule type" value="Genomic_DNA"/>
</dbReference>
<keyword evidence="2" id="KW-0645">Protease</keyword>
<name>X0SYB8_9ZZZZ</name>
<dbReference type="GO" id="GO:0008236">
    <property type="term" value="F:serine-type peptidase activity"/>
    <property type="evidence" value="ECO:0007669"/>
    <property type="project" value="UniProtKB-KW"/>
</dbReference>
<dbReference type="PROSITE" id="PS50106">
    <property type="entry name" value="PDZ"/>
    <property type="match status" value="1"/>
</dbReference>
<dbReference type="CDD" id="cd06782">
    <property type="entry name" value="cpPDZ_CPP-like"/>
    <property type="match status" value="1"/>
</dbReference>
<gene>
    <name evidence="6" type="ORF">S01H1_10038</name>
</gene>
<dbReference type="Gene3D" id="3.30.750.44">
    <property type="match status" value="1"/>
</dbReference>
<feature type="non-terminal residue" evidence="6">
    <location>
        <position position="389"/>
    </location>
</feature>
<dbReference type="InterPro" id="IPR005151">
    <property type="entry name" value="Tail-specific_protease"/>
</dbReference>
<keyword evidence="3" id="KW-0378">Hydrolase</keyword>
<accession>X0SYB8</accession>
<dbReference type="Gene3D" id="3.90.226.10">
    <property type="entry name" value="2-enoyl-CoA Hydratase, Chain A, domain 1"/>
    <property type="match status" value="1"/>
</dbReference>
<dbReference type="PANTHER" id="PTHR32060">
    <property type="entry name" value="TAIL-SPECIFIC PROTEASE"/>
    <property type="match status" value="1"/>
</dbReference>
<protein>
    <recommendedName>
        <fullName evidence="5">PDZ domain-containing protein</fullName>
    </recommendedName>
</protein>
<dbReference type="GO" id="GO:0006508">
    <property type="term" value="P:proteolysis"/>
    <property type="evidence" value="ECO:0007669"/>
    <property type="project" value="UniProtKB-KW"/>
</dbReference>
<evidence type="ECO:0000259" key="5">
    <source>
        <dbReference type="PROSITE" id="PS50106"/>
    </source>
</evidence>
<dbReference type="Gene3D" id="2.30.42.10">
    <property type="match status" value="1"/>
</dbReference>
<comment type="similarity">
    <text evidence="1">Belongs to the peptidase S41A family.</text>
</comment>
<reference evidence="6" key="1">
    <citation type="journal article" date="2014" name="Front. Microbiol.">
        <title>High frequency of phylogenetically diverse reductive dehalogenase-homologous genes in deep subseafloor sedimentary metagenomes.</title>
        <authorList>
            <person name="Kawai M."/>
            <person name="Futagami T."/>
            <person name="Toyoda A."/>
            <person name="Takaki Y."/>
            <person name="Nishi S."/>
            <person name="Hori S."/>
            <person name="Arai W."/>
            <person name="Tsubouchi T."/>
            <person name="Morono Y."/>
            <person name="Uchiyama I."/>
            <person name="Ito T."/>
            <person name="Fujiyama A."/>
            <person name="Inagaki F."/>
            <person name="Takami H."/>
        </authorList>
    </citation>
    <scope>NUCLEOTIDE SEQUENCE</scope>
    <source>
        <strain evidence="6">Expedition CK06-06</strain>
    </source>
</reference>
<dbReference type="PANTHER" id="PTHR32060:SF30">
    <property type="entry name" value="CARBOXY-TERMINAL PROCESSING PROTEASE CTPA"/>
    <property type="match status" value="1"/>
</dbReference>
<dbReference type="InterPro" id="IPR001478">
    <property type="entry name" value="PDZ"/>
</dbReference>
<comment type="caution">
    <text evidence="6">The sequence shown here is derived from an EMBL/GenBank/DDBJ whole genome shotgun (WGS) entry which is preliminary data.</text>
</comment>
<dbReference type="GO" id="GO:0007165">
    <property type="term" value="P:signal transduction"/>
    <property type="evidence" value="ECO:0007669"/>
    <property type="project" value="TreeGrafter"/>
</dbReference>
<dbReference type="SUPFAM" id="SSF50156">
    <property type="entry name" value="PDZ domain-like"/>
    <property type="match status" value="1"/>
</dbReference>
<dbReference type="InterPro" id="IPR029045">
    <property type="entry name" value="ClpP/crotonase-like_dom_sf"/>
</dbReference>